<feature type="transmembrane region" description="Helical" evidence="1">
    <location>
        <begin position="169"/>
        <end position="190"/>
    </location>
</feature>
<feature type="transmembrane region" description="Helical" evidence="1">
    <location>
        <begin position="137"/>
        <end position="157"/>
    </location>
</feature>
<organism evidence="2 3">
    <name type="scientific">Parachaetomium inaequale</name>
    <dbReference type="NCBI Taxonomy" id="2588326"/>
    <lineage>
        <taxon>Eukaryota</taxon>
        <taxon>Fungi</taxon>
        <taxon>Dikarya</taxon>
        <taxon>Ascomycota</taxon>
        <taxon>Pezizomycotina</taxon>
        <taxon>Sordariomycetes</taxon>
        <taxon>Sordariomycetidae</taxon>
        <taxon>Sordariales</taxon>
        <taxon>Chaetomiaceae</taxon>
        <taxon>Parachaetomium</taxon>
    </lineage>
</organism>
<feature type="transmembrane region" description="Helical" evidence="1">
    <location>
        <begin position="281"/>
        <end position="305"/>
    </location>
</feature>
<name>A0AAN6P8T4_9PEZI</name>
<evidence type="ECO:0000313" key="3">
    <source>
        <dbReference type="Proteomes" id="UP001303115"/>
    </source>
</evidence>
<protein>
    <submittedName>
        <fullName evidence="2">Uncharacterized protein</fullName>
    </submittedName>
</protein>
<feature type="transmembrane region" description="Helical" evidence="1">
    <location>
        <begin position="202"/>
        <end position="227"/>
    </location>
</feature>
<keyword evidence="3" id="KW-1185">Reference proteome</keyword>
<reference evidence="3" key="1">
    <citation type="journal article" date="2023" name="Mol. Phylogenet. Evol.">
        <title>Genome-scale phylogeny and comparative genomics of the fungal order Sordariales.</title>
        <authorList>
            <person name="Hensen N."/>
            <person name="Bonometti L."/>
            <person name="Westerberg I."/>
            <person name="Brannstrom I.O."/>
            <person name="Guillou S."/>
            <person name="Cros-Aarteil S."/>
            <person name="Calhoun S."/>
            <person name="Haridas S."/>
            <person name="Kuo A."/>
            <person name="Mondo S."/>
            <person name="Pangilinan J."/>
            <person name="Riley R."/>
            <person name="LaButti K."/>
            <person name="Andreopoulos B."/>
            <person name="Lipzen A."/>
            <person name="Chen C."/>
            <person name="Yan M."/>
            <person name="Daum C."/>
            <person name="Ng V."/>
            <person name="Clum A."/>
            <person name="Steindorff A."/>
            <person name="Ohm R.A."/>
            <person name="Martin F."/>
            <person name="Silar P."/>
            <person name="Natvig D.O."/>
            <person name="Lalanne C."/>
            <person name="Gautier V."/>
            <person name="Ament-Velasquez S.L."/>
            <person name="Kruys A."/>
            <person name="Hutchinson M.I."/>
            <person name="Powell A.J."/>
            <person name="Barry K."/>
            <person name="Miller A.N."/>
            <person name="Grigoriev I.V."/>
            <person name="Debuchy R."/>
            <person name="Gladieux P."/>
            <person name="Hiltunen Thoren M."/>
            <person name="Johannesson H."/>
        </authorList>
    </citation>
    <scope>NUCLEOTIDE SEQUENCE [LARGE SCALE GENOMIC DNA]</scope>
    <source>
        <strain evidence="3">CBS 284.82</strain>
    </source>
</reference>
<keyword evidence="1" id="KW-1133">Transmembrane helix</keyword>
<keyword evidence="1" id="KW-0812">Transmembrane</keyword>
<keyword evidence="1" id="KW-0472">Membrane</keyword>
<comment type="caution">
    <text evidence="2">The sequence shown here is derived from an EMBL/GenBank/DDBJ whole genome shotgun (WGS) entry which is preliminary data.</text>
</comment>
<dbReference type="EMBL" id="MU854756">
    <property type="protein sequence ID" value="KAK4031577.1"/>
    <property type="molecule type" value="Genomic_DNA"/>
</dbReference>
<feature type="transmembrane region" description="Helical" evidence="1">
    <location>
        <begin position="88"/>
        <end position="117"/>
    </location>
</feature>
<accession>A0AAN6P8T4</accession>
<sequence length="313" mass="35032">MKAHHQKVLSSGPTLDWDGGSIDIFRTFYRVRALDDMWRGVTIAFGLGSLGIDRVSWWQSLSFLTDLGPLYAVLLMESCRPANRWTPAYFATTATFLAQLLGIGAVAPLFYFLSFVFGPQAKDLADRQIQQLDPSQFALLLPLILALHTFEILGAYLSPDLVSRHYWIWAWQMSPLWIGVANFISARAVGSWLRNSRLASPAFIFQVLCAISAGVWISTLLLSPYSVSEIFLPTLARQTDDHLHTRRAFQVDEVSAFTACFLWLAYLLLDMHSAGLVGLNGFWPIAVLPIVLTFLGPGVTVALVWSWREAMFV</sequence>
<evidence type="ECO:0000313" key="2">
    <source>
        <dbReference type="EMBL" id="KAK4031577.1"/>
    </source>
</evidence>
<proteinExistence type="predicted"/>
<dbReference type="AlphaFoldDB" id="A0AAN6P8T4"/>
<gene>
    <name evidence="2" type="ORF">C8A01DRAFT_21230</name>
</gene>
<dbReference type="Proteomes" id="UP001303115">
    <property type="component" value="Unassembled WGS sequence"/>
</dbReference>
<evidence type="ECO:0000256" key="1">
    <source>
        <dbReference type="SAM" id="Phobius"/>
    </source>
</evidence>